<organism evidence="4 5">
    <name type="scientific">Mangrovibacterium marinum</name>
    <dbReference type="NCBI Taxonomy" id="1639118"/>
    <lineage>
        <taxon>Bacteria</taxon>
        <taxon>Pseudomonadati</taxon>
        <taxon>Bacteroidota</taxon>
        <taxon>Bacteroidia</taxon>
        <taxon>Marinilabiliales</taxon>
        <taxon>Prolixibacteraceae</taxon>
        <taxon>Mangrovibacterium</taxon>
    </lineage>
</organism>
<comment type="caution">
    <text evidence="4">The sequence shown here is derived from an EMBL/GenBank/DDBJ whole genome shotgun (WGS) entry which is preliminary data.</text>
</comment>
<dbReference type="PROSITE" id="PS50198">
    <property type="entry name" value="PPIC_PPIASE_2"/>
    <property type="match status" value="2"/>
</dbReference>
<dbReference type="SUPFAM" id="SSF54534">
    <property type="entry name" value="FKBP-like"/>
    <property type="match status" value="2"/>
</dbReference>
<sequence>MKAFLQIIASCQLFVALALTASAQQEPLLTIGGIPVFKEEFVSLYKKSNQGFVDDSLKTSPREYLDLFINYKLKVIEAEKRGMDTLASFRNEFNQYREQLARQFMNFSEVTEDDMQEAYRRMCTELNAAHILLGMPPHASREQDSASYRRCMQLRQEIVNGANFEDLANQYSDDPSASSNHGHLGYFSGGQMVPEFEDAAFKLNPGELSMPVRTKFGYHLIYLIDKRPNPGQIQVAHIMKRATSPHEITKATNLLDSLKQRAEAGDDFATLAQRYSDDEKSASRGGLLPYFSSSQIDPAFAAASYALMKDGDVSEPIQTRYGVHLIKRIHLKPVPPYPEVKDLIAEKLRRNTAFSQQKRELFIARLKKEHSITENTNIRQKLFEKTVSGNDEWLFKIDSISFPATDFTTAWNKHRSARQHTANVNDFYNNYLEEKLIETEQQQLEVLNPDFRSLLQEYHDGILLFNLMEDEIWRKARLDSVGLEDFYEQNPELFRWGNRFKGWAIKCDNQEVKDFIDLIFEQAPEISKEELTDLLNLNFKDQASIQKGIFAGGQNELIDYLVWNKSRPETYHDGLDFVRGDLTPPTPKTLDEARGQYVDAYQNEQEQKWIAELRREYKVKVNKKLLKTIESLK</sequence>
<feature type="domain" description="PpiC" evidence="3">
    <location>
        <begin position="230"/>
        <end position="330"/>
    </location>
</feature>
<dbReference type="InterPro" id="IPR000297">
    <property type="entry name" value="PPIase_PpiC"/>
</dbReference>
<proteinExistence type="predicted"/>
<accession>A0A2T5BY74</accession>
<dbReference type="PANTHER" id="PTHR47245">
    <property type="entry name" value="PEPTIDYLPROLYL ISOMERASE"/>
    <property type="match status" value="1"/>
</dbReference>
<dbReference type="InterPro" id="IPR050245">
    <property type="entry name" value="PrsA_foldase"/>
</dbReference>
<evidence type="ECO:0000256" key="2">
    <source>
        <dbReference type="SAM" id="SignalP"/>
    </source>
</evidence>
<keyword evidence="1" id="KW-0697">Rotamase</keyword>
<feature type="domain" description="PpiC" evidence="3">
    <location>
        <begin position="123"/>
        <end position="225"/>
    </location>
</feature>
<dbReference type="RefSeq" id="WP_107823567.1">
    <property type="nucleotide sequence ID" value="NZ_OY782574.1"/>
</dbReference>
<feature type="signal peptide" evidence="2">
    <location>
        <begin position="1"/>
        <end position="23"/>
    </location>
</feature>
<protein>
    <submittedName>
        <fullName evidence="4">Peptidyl-prolyl cis-trans isomerase SurA</fullName>
    </submittedName>
</protein>
<dbReference type="EMBL" id="QAAD01000022">
    <property type="protein sequence ID" value="PTN06346.1"/>
    <property type="molecule type" value="Genomic_DNA"/>
</dbReference>
<reference evidence="4 5" key="1">
    <citation type="submission" date="2018-04" db="EMBL/GenBank/DDBJ databases">
        <title>Genomic Encyclopedia of Archaeal and Bacterial Type Strains, Phase II (KMG-II): from individual species to whole genera.</title>
        <authorList>
            <person name="Goeker M."/>
        </authorList>
    </citation>
    <scope>NUCLEOTIDE SEQUENCE [LARGE SCALE GENOMIC DNA]</scope>
    <source>
        <strain evidence="4 5">DSM 28823</strain>
    </source>
</reference>
<evidence type="ECO:0000313" key="5">
    <source>
        <dbReference type="Proteomes" id="UP000243525"/>
    </source>
</evidence>
<keyword evidence="5" id="KW-1185">Reference proteome</keyword>
<evidence type="ECO:0000256" key="1">
    <source>
        <dbReference type="PROSITE-ProRule" id="PRU00278"/>
    </source>
</evidence>
<dbReference type="OrthoDB" id="14196at2"/>
<dbReference type="Proteomes" id="UP000243525">
    <property type="component" value="Unassembled WGS sequence"/>
</dbReference>
<keyword evidence="2" id="KW-0732">Signal</keyword>
<name>A0A2T5BY74_9BACT</name>
<dbReference type="PANTHER" id="PTHR47245:SF2">
    <property type="entry name" value="PEPTIDYL-PROLYL CIS-TRANS ISOMERASE HP_0175-RELATED"/>
    <property type="match status" value="1"/>
</dbReference>
<dbReference type="Gene3D" id="3.10.50.40">
    <property type="match status" value="2"/>
</dbReference>
<feature type="chain" id="PRO_5015481459" evidence="2">
    <location>
        <begin position="24"/>
        <end position="633"/>
    </location>
</feature>
<gene>
    <name evidence="4" type="ORF">C8N47_12228</name>
</gene>
<dbReference type="GO" id="GO:0003755">
    <property type="term" value="F:peptidyl-prolyl cis-trans isomerase activity"/>
    <property type="evidence" value="ECO:0007669"/>
    <property type="project" value="UniProtKB-KW"/>
</dbReference>
<evidence type="ECO:0000259" key="3">
    <source>
        <dbReference type="PROSITE" id="PS50198"/>
    </source>
</evidence>
<dbReference type="AlphaFoldDB" id="A0A2T5BY74"/>
<dbReference type="Pfam" id="PF00639">
    <property type="entry name" value="Rotamase"/>
    <property type="match status" value="2"/>
</dbReference>
<dbReference type="InterPro" id="IPR046357">
    <property type="entry name" value="PPIase_dom_sf"/>
</dbReference>
<evidence type="ECO:0000313" key="4">
    <source>
        <dbReference type="EMBL" id="PTN06346.1"/>
    </source>
</evidence>
<keyword evidence="1 4" id="KW-0413">Isomerase</keyword>